<dbReference type="EMBL" id="AP008218">
    <property type="protein sequence ID" value="BAF29595.1"/>
    <property type="molecule type" value="Genomic_DNA"/>
</dbReference>
<sequence length="164" mass="17428">MPVTQHLGSEGDGAQVQYEATLAYSGAVAGVTIEELAGRTSSWSSVSYVLDLGFVHPHHAAHACLLWERRAPCLPCPLQNIIATAARPHLPPHTRGLYISLTASLTTSICISCMSGCVPCCHSTKEVSATAFEDLNEAHSRRPEQGKVGELGHVPGSEDQGREA</sequence>
<protein>
    <submittedName>
        <fullName evidence="2">Os12g0282000 protein</fullName>
    </submittedName>
</protein>
<dbReference type="KEGG" id="dosa:Os12g0282000"/>
<dbReference type="OMA" id="WERRAPC"/>
<dbReference type="OrthoDB" id="10302981at2759"/>
<reference evidence="2 3" key="1">
    <citation type="journal article" date="2005" name="Nature">
        <title>The map-based sequence of the rice genome.</title>
        <authorList>
            <consortium name="International rice genome sequencing project (IRGSP)"/>
            <person name="Matsumoto T."/>
            <person name="Wu J."/>
            <person name="Kanamori H."/>
            <person name="Katayose Y."/>
            <person name="Fujisawa M."/>
            <person name="Namiki N."/>
            <person name="Mizuno H."/>
            <person name="Yamamoto K."/>
            <person name="Antonio B.A."/>
            <person name="Baba T."/>
            <person name="Sakata K."/>
            <person name="Nagamura Y."/>
            <person name="Aoki H."/>
            <person name="Arikawa K."/>
            <person name="Arita K."/>
            <person name="Bito T."/>
            <person name="Chiden Y."/>
            <person name="Fujitsuka N."/>
            <person name="Fukunaka R."/>
            <person name="Hamada M."/>
            <person name="Harada C."/>
            <person name="Hayashi A."/>
            <person name="Hijishita S."/>
            <person name="Honda M."/>
            <person name="Hosokawa S."/>
            <person name="Ichikawa Y."/>
            <person name="Idonuma A."/>
            <person name="Iijima M."/>
            <person name="Ikeda M."/>
            <person name="Ikeno M."/>
            <person name="Ito K."/>
            <person name="Ito S."/>
            <person name="Ito T."/>
            <person name="Ito Y."/>
            <person name="Ito Y."/>
            <person name="Iwabuchi A."/>
            <person name="Kamiya K."/>
            <person name="Karasawa W."/>
            <person name="Kurita K."/>
            <person name="Katagiri S."/>
            <person name="Kikuta A."/>
            <person name="Kobayashi H."/>
            <person name="Kobayashi N."/>
            <person name="Machita K."/>
            <person name="Maehara T."/>
            <person name="Masukawa M."/>
            <person name="Mizubayashi T."/>
            <person name="Mukai Y."/>
            <person name="Nagasaki H."/>
            <person name="Nagata Y."/>
            <person name="Naito S."/>
            <person name="Nakashima M."/>
            <person name="Nakama Y."/>
            <person name="Nakamichi Y."/>
            <person name="Nakamura M."/>
            <person name="Meguro A."/>
            <person name="Negishi M."/>
            <person name="Ohta I."/>
            <person name="Ohta T."/>
            <person name="Okamoto M."/>
            <person name="Ono N."/>
            <person name="Saji S."/>
            <person name="Sakaguchi M."/>
            <person name="Sakai K."/>
            <person name="Shibata M."/>
            <person name="Shimokawa T."/>
            <person name="Song J."/>
            <person name="Takazaki Y."/>
            <person name="Terasawa K."/>
            <person name="Tsugane M."/>
            <person name="Tsuji K."/>
            <person name="Ueda S."/>
            <person name="Waki K."/>
            <person name="Yamagata H."/>
            <person name="Yamamoto M."/>
            <person name="Yamamoto S."/>
            <person name="Yamane H."/>
            <person name="Yoshiki S."/>
            <person name="Yoshihara R."/>
            <person name="Yukawa K."/>
            <person name="Zhong H."/>
            <person name="Yano M."/>
            <person name="Yuan Q."/>
            <person name="Ouyang S."/>
            <person name="Liu J."/>
            <person name="Jones K.M."/>
            <person name="Gansberger K."/>
            <person name="Moffat K."/>
            <person name="Hill J."/>
            <person name="Bera J."/>
            <person name="Fadrosh D."/>
            <person name="Jin S."/>
            <person name="Johri S."/>
            <person name="Kim M."/>
            <person name="Overton L."/>
            <person name="Reardon M."/>
            <person name="Tsitrin T."/>
            <person name="Vuong H."/>
            <person name="Weaver B."/>
            <person name="Ciecko A."/>
            <person name="Tallon L."/>
            <person name="Jackson J."/>
            <person name="Pai G."/>
            <person name="Aken S.V."/>
            <person name="Utterback T."/>
            <person name="Reidmuller S."/>
            <person name="Feldblyum T."/>
            <person name="Hsiao J."/>
            <person name="Zismann V."/>
            <person name="Iobst S."/>
            <person name="de Vazeille A.R."/>
            <person name="Buell C.R."/>
            <person name="Ying K."/>
            <person name="Li Y."/>
            <person name="Lu T."/>
            <person name="Huang Y."/>
            <person name="Zhao Q."/>
            <person name="Feng Q."/>
            <person name="Zhang L."/>
            <person name="Zhu J."/>
            <person name="Weng Q."/>
            <person name="Mu J."/>
            <person name="Lu Y."/>
            <person name="Fan D."/>
            <person name="Liu Y."/>
            <person name="Guan J."/>
            <person name="Zhang Y."/>
            <person name="Yu S."/>
            <person name="Liu X."/>
            <person name="Zhang Y."/>
            <person name="Hong G."/>
            <person name="Han B."/>
            <person name="Choisne N."/>
            <person name="Demange N."/>
            <person name="Orjeda G."/>
            <person name="Samain S."/>
            <person name="Cattolico L."/>
            <person name="Pelletier E."/>
            <person name="Couloux A."/>
            <person name="Segurens B."/>
            <person name="Wincker P."/>
            <person name="D'Hont A."/>
            <person name="Scarpelli C."/>
            <person name="Weissenbach J."/>
            <person name="Salanoubat M."/>
            <person name="Quetier F."/>
            <person name="Yu Y."/>
            <person name="Kim H.R."/>
            <person name="Rambo T."/>
            <person name="Currie J."/>
            <person name="Collura K."/>
            <person name="Luo M."/>
            <person name="Yang T."/>
            <person name="Ammiraju J.S.S."/>
            <person name="Engler F."/>
            <person name="Soderlund C."/>
            <person name="Wing R.A."/>
            <person name="Palmer L.E."/>
            <person name="de la Bastide M."/>
            <person name="Spiegel L."/>
            <person name="Nascimento L."/>
            <person name="Zutavern T."/>
            <person name="O'Shaughnessy A."/>
            <person name="Dike S."/>
            <person name="Dedhia N."/>
            <person name="Preston R."/>
            <person name="Balija V."/>
            <person name="McCombie W.R."/>
            <person name="Chow T."/>
            <person name="Chen H."/>
            <person name="Chung M."/>
            <person name="Chen C."/>
            <person name="Shaw J."/>
            <person name="Wu H."/>
            <person name="Hsiao K."/>
            <person name="Chao Y."/>
            <person name="Chu M."/>
            <person name="Cheng C."/>
            <person name="Hour A."/>
            <person name="Lee P."/>
            <person name="Lin S."/>
            <person name="Lin Y."/>
            <person name="Liou J."/>
            <person name="Liu S."/>
            <person name="Hsing Y."/>
            <person name="Raghuvanshi S."/>
            <person name="Mohanty A."/>
            <person name="Bharti A.K."/>
            <person name="Gaur A."/>
            <person name="Gupta V."/>
            <person name="Kumar D."/>
            <person name="Ravi V."/>
            <person name="Vij S."/>
            <person name="Kapur A."/>
            <person name="Khurana P."/>
            <person name="Khurana P."/>
            <person name="Khurana J.P."/>
            <person name="Tyagi A.K."/>
            <person name="Gaikwad K."/>
            <person name="Singh A."/>
            <person name="Dalal V."/>
            <person name="Srivastava S."/>
            <person name="Dixit A."/>
            <person name="Pal A.K."/>
            <person name="Ghazi I.A."/>
            <person name="Yadav M."/>
            <person name="Pandit A."/>
            <person name="Bhargava A."/>
            <person name="Sureshbabu K."/>
            <person name="Batra K."/>
            <person name="Sharma T.R."/>
            <person name="Mohapatra T."/>
            <person name="Singh N.K."/>
            <person name="Messing J."/>
            <person name="Nelson A.B."/>
            <person name="Fuks G."/>
            <person name="Kavchok S."/>
            <person name="Keizer G."/>
            <person name="Linton E."/>
            <person name="Llaca V."/>
            <person name="Song R."/>
            <person name="Tanyolac B."/>
            <person name="Young S."/>
            <person name="Ho-Il K."/>
            <person name="Hahn J.H."/>
            <person name="Sangsakoo G."/>
            <person name="Vanavichit A."/>
            <person name="de Mattos Luiz.A.T."/>
            <person name="Zimmer P.D."/>
            <person name="Malone G."/>
            <person name="Dellagostin O."/>
            <person name="de Oliveira A.C."/>
            <person name="Bevan M."/>
            <person name="Bancroft I."/>
            <person name="Minx P."/>
            <person name="Cordum H."/>
            <person name="Wilson R."/>
            <person name="Cheng Z."/>
            <person name="Jin W."/>
            <person name="Jiang J."/>
            <person name="Leong S.A."/>
            <person name="Iwama H."/>
            <person name="Gojobori T."/>
            <person name="Itoh T."/>
            <person name="Niimura Y."/>
            <person name="Fujii Y."/>
            <person name="Habara T."/>
            <person name="Sakai H."/>
            <person name="Sato Y."/>
            <person name="Wilson G."/>
            <person name="Kumar K."/>
            <person name="McCouch S."/>
            <person name="Juretic N."/>
            <person name="Hoen D."/>
            <person name="Wright S."/>
            <person name="Bruskiewich R."/>
            <person name="Bureau T."/>
            <person name="Miyao A."/>
            <person name="Hirochika H."/>
            <person name="Nishikawa T."/>
            <person name="Kadowaki K."/>
            <person name="Sugiura M."/>
            <person name="Burr B."/>
            <person name="Sasaki T."/>
        </authorList>
    </citation>
    <scope>NUCLEOTIDE SEQUENCE [LARGE SCALE GENOMIC DNA]</scope>
    <source>
        <strain evidence="3">cv. Nipponbare</strain>
    </source>
</reference>
<evidence type="ECO:0000313" key="3">
    <source>
        <dbReference type="Proteomes" id="UP000000763"/>
    </source>
</evidence>
<evidence type="ECO:0000313" key="2">
    <source>
        <dbReference type="EMBL" id="BAF29595.1"/>
    </source>
</evidence>
<organism evidence="2 3">
    <name type="scientific">Oryza sativa subsp. japonica</name>
    <name type="common">Rice</name>
    <dbReference type="NCBI Taxonomy" id="39947"/>
    <lineage>
        <taxon>Eukaryota</taxon>
        <taxon>Viridiplantae</taxon>
        <taxon>Streptophyta</taxon>
        <taxon>Embryophyta</taxon>
        <taxon>Tracheophyta</taxon>
        <taxon>Spermatophyta</taxon>
        <taxon>Magnoliopsida</taxon>
        <taxon>Liliopsida</taxon>
        <taxon>Poales</taxon>
        <taxon>Poaceae</taxon>
        <taxon>BOP clade</taxon>
        <taxon>Oryzoideae</taxon>
        <taxon>Oryzeae</taxon>
        <taxon>Oryzinae</taxon>
        <taxon>Oryza</taxon>
        <taxon>Oryza sativa</taxon>
    </lineage>
</organism>
<name>Q0INX0_ORYSJ</name>
<proteinExistence type="predicted"/>
<dbReference type="KEGG" id="osa:4351985"/>
<dbReference type="AlphaFoldDB" id="Q0INX0"/>
<accession>Q0INX0</accession>
<feature type="compositionally biased region" description="Basic and acidic residues" evidence="1">
    <location>
        <begin position="138"/>
        <end position="147"/>
    </location>
</feature>
<dbReference type="Proteomes" id="UP000000763">
    <property type="component" value="Chromosome 12"/>
</dbReference>
<evidence type="ECO:0000256" key="1">
    <source>
        <dbReference type="SAM" id="MobiDB-lite"/>
    </source>
</evidence>
<feature type="region of interest" description="Disordered" evidence="1">
    <location>
        <begin position="138"/>
        <end position="164"/>
    </location>
</feature>
<dbReference type="Gramene" id="Os12t0282000-01">
    <property type="protein sequence ID" value="Os12t0282000-01"/>
    <property type="gene ID" value="Os12g0282000"/>
</dbReference>
<reference evidence="3" key="2">
    <citation type="journal article" date="2008" name="Nucleic Acids Res.">
        <title>The rice annotation project database (RAP-DB): 2008 update.</title>
        <authorList>
            <consortium name="The rice annotation project (RAP)"/>
        </authorList>
    </citation>
    <scope>GENOME REANNOTATION</scope>
    <source>
        <strain evidence="3">cv. Nipponbare</strain>
    </source>
</reference>
<gene>
    <name evidence="2" type="ordered locus">Os12g0282000</name>
</gene>